<evidence type="ECO:0000313" key="2">
    <source>
        <dbReference type="EMBL" id="PFG74418.1"/>
    </source>
</evidence>
<proteinExistence type="predicted"/>
<dbReference type="Proteomes" id="UP000223071">
    <property type="component" value="Unassembled WGS sequence"/>
</dbReference>
<organism evidence="2 3">
    <name type="scientific">Tepidiforma thermophila (strain KCTC 52669 / CGMCC 1.13589 / G233)</name>
    <dbReference type="NCBI Taxonomy" id="2761530"/>
    <lineage>
        <taxon>Bacteria</taxon>
        <taxon>Bacillati</taxon>
        <taxon>Chloroflexota</taxon>
        <taxon>Tepidiformia</taxon>
        <taxon>Tepidiformales</taxon>
        <taxon>Tepidiformaceae</taxon>
        <taxon>Tepidiforma</taxon>
    </lineage>
</organism>
<sequence length="61" mass="6232">MKRLATWLAARSAAHAREEGQGLAEYALILALIALVCVAALATLGQAIANSPGFTVLPGSL</sequence>
<keyword evidence="1" id="KW-0472">Membrane</keyword>
<comment type="caution">
    <text evidence="2">The sequence shown here is derived from an EMBL/GenBank/DDBJ whole genome shotgun (WGS) entry which is preliminary data.</text>
</comment>
<evidence type="ECO:0000313" key="3">
    <source>
        <dbReference type="Proteomes" id="UP000223071"/>
    </source>
</evidence>
<name>A0A2A9HF60_TEPT2</name>
<keyword evidence="1" id="KW-0812">Transmembrane</keyword>
<keyword evidence="3" id="KW-1185">Reference proteome</keyword>
<protein>
    <submittedName>
        <fullName evidence="2">Pilus assembly protein Flp/PilA</fullName>
    </submittedName>
</protein>
<dbReference type="EMBL" id="PDJQ01000001">
    <property type="protein sequence ID" value="PFG74418.1"/>
    <property type="molecule type" value="Genomic_DNA"/>
</dbReference>
<dbReference type="RefSeq" id="WP_098503806.1">
    <property type="nucleotide sequence ID" value="NZ_PDJQ01000001.1"/>
</dbReference>
<reference evidence="2 3" key="1">
    <citation type="submission" date="2017-09" db="EMBL/GenBank/DDBJ databases">
        <title>Sequencing the genomes of two abundant thermophiles in Great Basin hot springs: Thermocrinis jamiesonii and novel Chloroflexi Thermoflexus hugenholtzii.</title>
        <authorList>
            <person name="Hedlund B."/>
        </authorList>
    </citation>
    <scope>NUCLEOTIDE SEQUENCE [LARGE SCALE GENOMIC DNA]</scope>
    <source>
        <strain evidence="2 3">G233</strain>
    </source>
</reference>
<evidence type="ECO:0000256" key="1">
    <source>
        <dbReference type="SAM" id="Phobius"/>
    </source>
</evidence>
<dbReference type="AlphaFoldDB" id="A0A2A9HF60"/>
<accession>A0A2A9HF60</accession>
<gene>
    <name evidence="2" type="ORF">A9A59_1644</name>
</gene>
<keyword evidence="1" id="KW-1133">Transmembrane helix</keyword>
<feature type="transmembrane region" description="Helical" evidence="1">
    <location>
        <begin position="26"/>
        <end position="44"/>
    </location>
</feature>